<dbReference type="GO" id="GO:0004722">
    <property type="term" value="F:protein serine/threonine phosphatase activity"/>
    <property type="evidence" value="ECO:0007669"/>
    <property type="project" value="InterPro"/>
</dbReference>
<evidence type="ECO:0000259" key="2">
    <source>
        <dbReference type="PROSITE" id="PS51746"/>
    </source>
</evidence>
<sequence length="400" mass="42380">MGNAGTTPDVGSSALAAGVPEELDWGTLIHHIFRPEHHAVLLATDDEEVISVSAQPRKVITCLRGTADGPLQGNFHDNMLDGRVGLMCQKGKKDAPNQDSCFVLEFTDGDGARVCLTAVMDGHGPLGHRMSRLAIQWLPLLVLRNPLMAIEAGLTVPIDPQAVFDAVTSALDKVGAILERASDENLQTRLSGTTCVFALSARGLLHCANVGDSRAVMATVAKPVSTSASLPEEVPPEATHDGEGEPNVLKGEVPTMDVRTLTRDHKPEDVTERARVEAAGGLVDRQRVWMTTWPFLGLNMSRSLGDSLAHTVGVSSVPDVTGTFLDATASQLLILGSDGVWDFVSSDVAAEIVAGDLQGESTAALPTAQHAATKLVAASQEAWLKVSRDLDDITVVVIRM</sequence>
<evidence type="ECO:0000313" key="3">
    <source>
        <dbReference type="EMBL" id="CAD8840262.1"/>
    </source>
</evidence>
<dbReference type="PROSITE" id="PS51746">
    <property type="entry name" value="PPM_2"/>
    <property type="match status" value="1"/>
</dbReference>
<feature type="region of interest" description="Disordered" evidence="1">
    <location>
        <begin position="225"/>
        <end position="250"/>
    </location>
</feature>
<dbReference type="AlphaFoldDB" id="A0A7S1A259"/>
<protein>
    <recommendedName>
        <fullName evidence="2">PPM-type phosphatase domain-containing protein</fullName>
    </recommendedName>
</protein>
<dbReference type="Pfam" id="PF13672">
    <property type="entry name" value="PP2C_2"/>
    <property type="match status" value="1"/>
</dbReference>
<evidence type="ECO:0000256" key="1">
    <source>
        <dbReference type="SAM" id="MobiDB-lite"/>
    </source>
</evidence>
<feature type="domain" description="PPM-type phosphatase" evidence="2">
    <location>
        <begin position="83"/>
        <end position="400"/>
    </location>
</feature>
<reference evidence="3" key="1">
    <citation type="submission" date="2021-01" db="EMBL/GenBank/DDBJ databases">
        <authorList>
            <person name="Corre E."/>
            <person name="Pelletier E."/>
            <person name="Niang G."/>
            <person name="Scheremetjew M."/>
            <person name="Finn R."/>
            <person name="Kale V."/>
            <person name="Holt S."/>
            <person name="Cochrane G."/>
            <person name="Meng A."/>
            <person name="Brown T."/>
            <person name="Cohen L."/>
        </authorList>
    </citation>
    <scope>NUCLEOTIDE SEQUENCE</scope>
</reference>
<proteinExistence type="predicted"/>
<dbReference type="InterPro" id="IPR015655">
    <property type="entry name" value="PP2C"/>
</dbReference>
<organism evidence="3">
    <name type="scientific">Noctiluca scintillans</name>
    <name type="common">Sea sparkle</name>
    <name type="synonym">Red tide dinoflagellate</name>
    <dbReference type="NCBI Taxonomy" id="2966"/>
    <lineage>
        <taxon>Eukaryota</taxon>
        <taxon>Sar</taxon>
        <taxon>Alveolata</taxon>
        <taxon>Dinophyceae</taxon>
        <taxon>Noctilucales</taxon>
        <taxon>Noctilucaceae</taxon>
        <taxon>Noctiluca</taxon>
    </lineage>
</organism>
<dbReference type="PANTHER" id="PTHR47992">
    <property type="entry name" value="PROTEIN PHOSPHATASE"/>
    <property type="match status" value="1"/>
</dbReference>
<dbReference type="Gene3D" id="3.60.40.10">
    <property type="entry name" value="PPM-type phosphatase domain"/>
    <property type="match status" value="1"/>
</dbReference>
<dbReference type="InterPro" id="IPR001932">
    <property type="entry name" value="PPM-type_phosphatase-like_dom"/>
</dbReference>
<dbReference type="CDD" id="cd00143">
    <property type="entry name" value="PP2Cc"/>
    <property type="match status" value="1"/>
</dbReference>
<accession>A0A7S1A259</accession>
<dbReference type="Pfam" id="PF00481">
    <property type="entry name" value="PP2C"/>
    <property type="match status" value="1"/>
</dbReference>
<dbReference type="SUPFAM" id="SSF81606">
    <property type="entry name" value="PP2C-like"/>
    <property type="match status" value="1"/>
</dbReference>
<name>A0A7S1A259_NOCSC</name>
<gene>
    <name evidence="3" type="ORF">NSCI0253_LOCUS14610</name>
</gene>
<dbReference type="SMART" id="SM00332">
    <property type="entry name" value="PP2Cc"/>
    <property type="match status" value="1"/>
</dbReference>
<dbReference type="EMBL" id="HBFQ01020944">
    <property type="protein sequence ID" value="CAD8840262.1"/>
    <property type="molecule type" value="Transcribed_RNA"/>
</dbReference>
<dbReference type="InterPro" id="IPR036457">
    <property type="entry name" value="PPM-type-like_dom_sf"/>
</dbReference>